<dbReference type="Proteomes" id="UP001374893">
    <property type="component" value="Chromosome"/>
</dbReference>
<dbReference type="GO" id="GO:0016301">
    <property type="term" value="F:kinase activity"/>
    <property type="evidence" value="ECO:0007669"/>
    <property type="project" value="UniProtKB-KW"/>
</dbReference>
<organism evidence="1 2">
    <name type="scientific">Haloferula helveola</name>
    <dbReference type="NCBI Taxonomy" id="490095"/>
    <lineage>
        <taxon>Bacteria</taxon>
        <taxon>Pseudomonadati</taxon>
        <taxon>Verrucomicrobiota</taxon>
        <taxon>Verrucomicrobiia</taxon>
        <taxon>Verrucomicrobiales</taxon>
        <taxon>Verrucomicrobiaceae</taxon>
        <taxon>Haloferula</taxon>
    </lineage>
</organism>
<keyword evidence="2" id="KW-1185">Reference proteome</keyword>
<protein>
    <submittedName>
        <fullName evidence="1">Dephospho-CoA kinase</fullName>
    </submittedName>
</protein>
<proteinExistence type="predicted"/>
<reference evidence="1 2" key="1">
    <citation type="submission" date="2021-06" db="EMBL/GenBank/DDBJ databases">
        <title>Complete genome of Haloferula helveola possessing various polysaccharide degrading enzymes.</title>
        <authorList>
            <person name="Takami H."/>
            <person name="Huang C."/>
            <person name="Hamasaki K."/>
        </authorList>
    </citation>
    <scope>NUCLEOTIDE SEQUENCE [LARGE SCALE GENOMIC DNA]</scope>
    <source>
        <strain evidence="1 2">CN-1</strain>
    </source>
</reference>
<dbReference type="PANTHER" id="PTHR34822:SF1">
    <property type="entry name" value="GRPB FAMILY PROTEIN"/>
    <property type="match status" value="1"/>
</dbReference>
<dbReference type="EMBL" id="AP024702">
    <property type="protein sequence ID" value="BCX47718.1"/>
    <property type="molecule type" value="Genomic_DNA"/>
</dbReference>
<gene>
    <name evidence="1" type="ORF">HAHE_16260</name>
</gene>
<sequence>MKVVIVPHDPEWAEAFASEARRIRMALGAVVVEVHHIGSTAIPGMPAKPIIDMLLEVRSLDDLDGATAALEAAGYEAMGEFGIPGRRYFRKDSAAGVRTHQIHAFEQGSVGCERHLAFRDYMIDHPDAARAYGLLKRQLVEAHAGDLEAYIDGKDAFVKEHEAMAIGWKKGATPRDSASCEPDHEA</sequence>
<keyword evidence="1" id="KW-0418">Kinase</keyword>
<accession>A0ABN6H2B7</accession>
<dbReference type="SUPFAM" id="SSF81301">
    <property type="entry name" value="Nucleotidyltransferase"/>
    <property type="match status" value="1"/>
</dbReference>
<dbReference type="Pfam" id="PF04229">
    <property type="entry name" value="GrpB"/>
    <property type="match status" value="1"/>
</dbReference>
<dbReference type="RefSeq" id="WP_338690067.1">
    <property type="nucleotide sequence ID" value="NZ_AP024702.1"/>
</dbReference>
<dbReference type="InterPro" id="IPR043519">
    <property type="entry name" value="NT_sf"/>
</dbReference>
<evidence type="ECO:0000313" key="1">
    <source>
        <dbReference type="EMBL" id="BCX47718.1"/>
    </source>
</evidence>
<evidence type="ECO:0000313" key="2">
    <source>
        <dbReference type="Proteomes" id="UP001374893"/>
    </source>
</evidence>
<dbReference type="PANTHER" id="PTHR34822">
    <property type="entry name" value="GRPB DOMAIN PROTEIN (AFU_ORTHOLOGUE AFUA_1G01530)"/>
    <property type="match status" value="1"/>
</dbReference>
<name>A0ABN6H2B7_9BACT</name>
<keyword evidence="1" id="KW-0808">Transferase</keyword>
<dbReference type="Gene3D" id="3.30.460.10">
    <property type="entry name" value="Beta Polymerase, domain 2"/>
    <property type="match status" value="1"/>
</dbReference>
<dbReference type="InterPro" id="IPR007344">
    <property type="entry name" value="GrpB/CoaE"/>
</dbReference>